<accession>A0A448YND3</accession>
<dbReference type="InterPro" id="IPR011494">
    <property type="entry name" value="HIRA-like_C"/>
</dbReference>
<feature type="domain" description="Protein HIRA-like C-terminal" evidence="7">
    <location>
        <begin position="399"/>
        <end position="511"/>
    </location>
</feature>
<dbReference type="GO" id="GO:0006355">
    <property type="term" value="P:regulation of DNA-templated transcription"/>
    <property type="evidence" value="ECO:0007669"/>
    <property type="project" value="InterPro"/>
</dbReference>
<protein>
    <submittedName>
        <fullName evidence="8">DEKNAAC103316</fullName>
    </submittedName>
</protein>
<keyword evidence="3" id="KW-0677">Repeat</keyword>
<name>A0A448YND3_BRENA</name>
<dbReference type="PANTHER" id="PTHR13831">
    <property type="entry name" value="MEMBER OF THE HIR1 FAMILY OF WD-REPEAT PROTEINS"/>
    <property type="match status" value="1"/>
</dbReference>
<dbReference type="Proteomes" id="UP000290900">
    <property type="component" value="Unassembled WGS sequence"/>
</dbReference>
<organism evidence="8 9">
    <name type="scientific">Brettanomyces naardenensis</name>
    <name type="common">Yeast</name>
    <dbReference type="NCBI Taxonomy" id="13370"/>
    <lineage>
        <taxon>Eukaryota</taxon>
        <taxon>Fungi</taxon>
        <taxon>Dikarya</taxon>
        <taxon>Ascomycota</taxon>
        <taxon>Saccharomycotina</taxon>
        <taxon>Pichiomycetes</taxon>
        <taxon>Pichiales</taxon>
        <taxon>Pichiaceae</taxon>
        <taxon>Brettanomyces</taxon>
    </lineage>
</organism>
<keyword evidence="5" id="KW-0539">Nucleus</keyword>
<dbReference type="GO" id="GO:0000417">
    <property type="term" value="C:HIR complex"/>
    <property type="evidence" value="ECO:0007669"/>
    <property type="project" value="TreeGrafter"/>
</dbReference>
<evidence type="ECO:0000256" key="1">
    <source>
        <dbReference type="ARBA" id="ARBA00004123"/>
    </source>
</evidence>
<dbReference type="InterPro" id="IPR019015">
    <property type="entry name" value="HIRA_B_motif"/>
</dbReference>
<sequence>MSAIPLVVARDIAAKTITDVTWDPSGQLLFLSSLDGSVTAVFFDEGELGKPIPLEQNSAQLHRYGADRESMYFPESVEQLKLEDAAKAFIQEHPVHSRMEKLMGQLTEGQQQQGLNEINASTTTSTTSVNTLIPRSKKHPDRKLPVTILQTRPKPAAVLTAATQTVRITKSGKKRVTPTLVSVTGNIAAKPQFGNQVIQKRQTKMAQRFLSRPSIKIPRQGLQTLVASVRDSLIWEKQQGKDDESESTIDHISEAQISNGKKHSLPKTQSSRKKRATEFPTYLRSSITTPFSVFTDMKAQPSVIIEEKSSEDGTPFGSIMEIRNECEDKVVNGEFFEEFDSIAKLFVTDGLSENPMFEFFKNEKVTNVTESEFTRESIKVDYWAISTEKGSIILLSKTGRQLMPSLELGSSLTHLISKGKYVLAVTSNGLVYSWDIDIQKSVMEGISLAPLVNQFASYDSHRRKFENAVRIVELRLVDRGLPLVVLSNRHAFSFDVALECWISVLEPWYFDKLGSKDVEEGLKFASGALRIIGGRLRKKQIDKVDENREVVKRAFVEIERCVSERTVR</sequence>
<dbReference type="Pfam" id="PF07569">
    <property type="entry name" value="Hira"/>
    <property type="match status" value="1"/>
</dbReference>
<dbReference type="SUPFAM" id="SSF69322">
    <property type="entry name" value="Tricorn protease domain 2"/>
    <property type="match status" value="1"/>
</dbReference>
<reference evidence="8 9" key="1">
    <citation type="submission" date="2018-12" db="EMBL/GenBank/DDBJ databases">
        <authorList>
            <person name="Tiukova I."/>
            <person name="Dainat J."/>
        </authorList>
    </citation>
    <scope>NUCLEOTIDE SEQUENCE [LARGE SCALE GENOMIC DNA]</scope>
</reference>
<evidence type="ECO:0000256" key="5">
    <source>
        <dbReference type="ARBA" id="ARBA00023242"/>
    </source>
</evidence>
<keyword evidence="2" id="KW-0853">WD repeat</keyword>
<evidence type="ECO:0000259" key="7">
    <source>
        <dbReference type="Pfam" id="PF07569"/>
    </source>
</evidence>
<dbReference type="InterPro" id="IPR031120">
    <property type="entry name" value="HIR1-like"/>
</dbReference>
<keyword evidence="4" id="KW-0156">Chromatin regulator</keyword>
<dbReference type="EMBL" id="CAACVR010000023">
    <property type="protein sequence ID" value="VEU22368.1"/>
    <property type="molecule type" value="Genomic_DNA"/>
</dbReference>
<dbReference type="GO" id="GO:0005634">
    <property type="term" value="C:nucleus"/>
    <property type="evidence" value="ECO:0007669"/>
    <property type="project" value="UniProtKB-SubCell"/>
</dbReference>
<evidence type="ECO:0000256" key="4">
    <source>
        <dbReference type="ARBA" id="ARBA00022853"/>
    </source>
</evidence>
<dbReference type="InParanoid" id="A0A448YND3"/>
<comment type="subcellular location">
    <subcellularLocation>
        <location evidence="1">Nucleus</location>
    </subcellularLocation>
</comment>
<evidence type="ECO:0000256" key="2">
    <source>
        <dbReference type="ARBA" id="ARBA00022574"/>
    </source>
</evidence>
<proteinExistence type="predicted"/>
<dbReference type="OrthoDB" id="1741719at2759"/>
<dbReference type="STRING" id="13370.A0A448YND3"/>
<dbReference type="PANTHER" id="PTHR13831:SF0">
    <property type="entry name" value="PROTEIN HIRA"/>
    <property type="match status" value="1"/>
</dbReference>
<dbReference type="FunCoup" id="A0A448YND3">
    <property type="interactions" value="200"/>
</dbReference>
<evidence type="ECO:0000313" key="9">
    <source>
        <dbReference type="Proteomes" id="UP000290900"/>
    </source>
</evidence>
<dbReference type="AlphaFoldDB" id="A0A448YND3"/>
<evidence type="ECO:0000256" key="3">
    <source>
        <dbReference type="ARBA" id="ARBA00022737"/>
    </source>
</evidence>
<evidence type="ECO:0000313" key="8">
    <source>
        <dbReference type="EMBL" id="VEU22368.1"/>
    </source>
</evidence>
<feature type="region of interest" description="Disordered" evidence="6">
    <location>
        <begin position="254"/>
        <end position="277"/>
    </location>
</feature>
<dbReference type="GO" id="GO:0031491">
    <property type="term" value="F:nucleosome binding"/>
    <property type="evidence" value="ECO:0007669"/>
    <property type="project" value="TreeGrafter"/>
</dbReference>
<keyword evidence="9" id="KW-1185">Reference proteome</keyword>
<dbReference type="GO" id="GO:0006351">
    <property type="term" value="P:DNA-templated transcription"/>
    <property type="evidence" value="ECO:0007669"/>
    <property type="project" value="InterPro"/>
</dbReference>
<feature type="compositionally biased region" description="Basic residues" evidence="6">
    <location>
        <begin position="260"/>
        <end position="275"/>
    </location>
</feature>
<dbReference type="GO" id="GO:0000785">
    <property type="term" value="C:chromatin"/>
    <property type="evidence" value="ECO:0007669"/>
    <property type="project" value="TreeGrafter"/>
</dbReference>
<dbReference type="GO" id="GO:0006338">
    <property type="term" value="P:chromatin remodeling"/>
    <property type="evidence" value="ECO:0007669"/>
    <property type="project" value="InterPro"/>
</dbReference>
<gene>
    <name evidence="8" type="ORF">BRENAR_LOCUS3099</name>
</gene>
<evidence type="ECO:0000256" key="6">
    <source>
        <dbReference type="SAM" id="MobiDB-lite"/>
    </source>
</evidence>
<dbReference type="Pfam" id="PF09453">
    <property type="entry name" value="HIRA_B"/>
    <property type="match status" value="1"/>
</dbReference>